<feature type="region of interest" description="Disordered" evidence="1">
    <location>
        <begin position="335"/>
        <end position="410"/>
    </location>
</feature>
<evidence type="ECO:0000256" key="1">
    <source>
        <dbReference type="SAM" id="MobiDB-lite"/>
    </source>
</evidence>
<feature type="region of interest" description="Disordered" evidence="1">
    <location>
        <begin position="502"/>
        <end position="806"/>
    </location>
</feature>
<dbReference type="OrthoDB" id="163544at2759"/>
<feature type="compositionally biased region" description="Polar residues" evidence="1">
    <location>
        <begin position="374"/>
        <end position="403"/>
    </location>
</feature>
<feature type="compositionally biased region" description="Polar residues" evidence="1">
    <location>
        <begin position="842"/>
        <end position="854"/>
    </location>
</feature>
<gene>
    <name evidence="2" type="ORF">F444_16368</name>
</gene>
<dbReference type="EMBL" id="ANJA01003036">
    <property type="protein sequence ID" value="ETO66440.1"/>
    <property type="molecule type" value="Genomic_DNA"/>
</dbReference>
<name>A0A080ZIH9_PHYNI</name>
<feature type="compositionally biased region" description="Polar residues" evidence="1">
    <location>
        <begin position="654"/>
        <end position="664"/>
    </location>
</feature>
<feature type="compositionally biased region" description="Basic and acidic residues" evidence="1">
    <location>
        <begin position="587"/>
        <end position="600"/>
    </location>
</feature>
<feature type="compositionally biased region" description="Polar residues" evidence="1">
    <location>
        <begin position="572"/>
        <end position="582"/>
    </location>
</feature>
<evidence type="ECO:0000313" key="2">
    <source>
        <dbReference type="EMBL" id="ETO66440.1"/>
    </source>
</evidence>
<accession>A0A080ZIH9</accession>
<reference evidence="2 3" key="1">
    <citation type="submission" date="2013-11" db="EMBL/GenBank/DDBJ databases">
        <title>The Genome Sequence of Phytophthora parasitica P1976.</title>
        <authorList>
            <consortium name="The Broad Institute Genomics Platform"/>
            <person name="Russ C."/>
            <person name="Tyler B."/>
            <person name="Panabieres F."/>
            <person name="Shan W."/>
            <person name="Tripathy S."/>
            <person name="Grunwald N."/>
            <person name="Machado M."/>
            <person name="Johnson C.S."/>
            <person name="Walker B."/>
            <person name="Young S."/>
            <person name="Zeng Q."/>
            <person name="Gargeya S."/>
            <person name="Fitzgerald M."/>
            <person name="Haas B."/>
            <person name="Abouelleil A."/>
            <person name="Allen A.W."/>
            <person name="Alvarado L."/>
            <person name="Arachchi H.M."/>
            <person name="Berlin A.M."/>
            <person name="Chapman S.B."/>
            <person name="Gainer-Dewar J."/>
            <person name="Goldberg J."/>
            <person name="Griggs A."/>
            <person name="Gujja S."/>
            <person name="Hansen M."/>
            <person name="Howarth C."/>
            <person name="Imamovic A."/>
            <person name="Ireland A."/>
            <person name="Larimer J."/>
            <person name="McCowan C."/>
            <person name="Murphy C."/>
            <person name="Pearson M."/>
            <person name="Poon T.W."/>
            <person name="Priest M."/>
            <person name="Roberts A."/>
            <person name="Saif S."/>
            <person name="Shea T."/>
            <person name="Sisk P."/>
            <person name="Sykes S."/>
            <person name="Wortman J."/>
            <person name="Nusbaum C."/>
            <person name="Birren B."/>
        </authorList>
    </citation>
    <scope>NUCLEOTIDE SEQUENCE [LARGE SCALE GENOMIC DNA]</scope>
    <source>
        <strain evidence="2 3">P1976</strain>
    </source>
</reference>
<protein>
    <submittedName>
        <fullName evidence="2">Uncharacterized protein</fullName>
    </submittedName>
</protein>
<sequence length="854" mass="95733">MLVRLRGWNDEDVLALLTLFRKHLLYYVYASDSQFAEVMRAELPDKAASEILEMVRALMDQFGLTLSTKNFRTDVIVMNGHKMFVYEHIYESIRQLPENRAGGVWLPDELSRFLQKAKQYRDRFSDNQEKYFKRVQVWGKSICSICSVEGAFTRGYSLWSRTGKSIAETKSKFYALRELFMREKHRMRQRKGIGVKRLELLKDIFTDVPPSSRADTVPVLPSKAPKLWSSQEMEALVDFVVRITTQIQKTGSSDLVDGVAIALRRTDGSCVNKLADMREKFLKKATMIRAANLPDTIYDPSSEAHKIFSADWNDRNDPYALGYLALKSRSLRLNSERHKKRRAKSIWSPRPKLRSSTMAARGTPSGDTSADHPSVSSAAVLSTTKPVGRQSRNNKTSAAQQSHRSGRSASALPANDYASFVRDIAERYQWTEKVVHHVLRCMQHSIGLYRSNKLVDFFSKIASLTPDVTFHDLFANAQHILIQYKQRFGTLEDFEDLDLTASGTNSPIATSDHETKEQDHIPDNEVKDASVAADTQGKAAEENATVARSSEERIADGGNCGQDQSPVVEPPVQQTSQSNSGNADVGEDNHDGDAEAKPDGEQSPFPESPAQTPQTGNEDAALDDEHEHEQSPLPDSPLQTPQTGNEDGADEHSSSTTEKQSSPDTWDDGADGDADLDDDDNQSVGSSDNAWSGSSNFSDTKNTHHHSKDNCPLNNLLPGQHASKKPFKRGKDEQYGKNFNLAKKRRLDEKPSTTTKDDDDDEDEGYDEGDDEDESEDAGDEPSADVDSLSSDGELEETPHALQSILDSLNSHMVELQEKQRVLIEQKEDRQWRQHQYADRQYGQTNVQSFSSQW</sequence>
<feature type="region of interest" description="Disordered" evidence="1">
    <location>
        <begin position="828"/>
        <end position="854"/>
    </location>
</feature>
<evidence type="ECO:0000313" key="3">
    <source>
        <dbReference type="Proteomes" id="UP000028582"/>
    </source>
</evidence>
<feature type="compositionally biased region" description="Basic and acidic residues" evidence="1">
    <location>
        <begin position="511"/>
        <end position="528"/>
    </location>
</feature>
<organism evidence="2 3">
    <name type="scientific">Phytophthora nicotianae P1976</name>
    <dbReference type="NCBI Taxonomy" id="1317066"/>
    <lineage>
        <taxon>Eukaryota</taxon>
        <taxon>Sar</taxon>
        <taxon>Stramenopiles</taxon>
        <taxon>Oomycota</taxon>
        <taxon>Peronosporomycetes</taxon>
        <taxon>Peronosporales</taxon>
        <taxon>Peronosporaceae</taxon>
        <taxon>Phytophthora</taxon>
    </lineage>
</organism>
<dbReference type="Proteomes" id="UP000028582">
    <property type="component" value="Unassembled WGS sequence"/>
</dbReference>
<feature type="compositionally biased region" description="Acidic residues" evidence="1">
    <location>
        <begin position="665"/>
        <end position="681"/>
    </location>
</feature>
<feature type="compositionally biased region" description="Polar residues" evidence="1">
    <location>
        <begin position="682"/>
        <end position="700"/>
    </location>
</feature>
<comment type="caution">
    <text evidence="2">The sequence shown here is derived from an EMBL/GenBank/DDBJ whole genome shotgun (WGS) entry which is preliminary data.</text>
</comment>
<dbReference type="AlphaFoldDB" id="A0A080ZIH9"/>
<feature type="compositionally biased region" description="Basic and acidic residues" evidence="1">
    <location>
        <begin position="828"/>
        <end position="838"/>
    </location>
</feature>
<feature type="compositionally biased region" description="Acidic residues" evidence="1">
    <location>
        <begin position="757"/>
        <end position="784"/>
    </location>
</feature>
<proteinExistence type="predicted"/>